<name>A0A5N6SAH7_ASPPS</name>
<reference evidence="1 2" key="1">
    <citation type="submission" date="2019-04" db="EMBL/GenBank/DDBJ databases">
        <title>Friends and foes A comparative genomics study of 23 Aspergillus species from section Flavi.</title>
        <authorList>
            <consortium name="DOE Joint Genome Institute"/>
            <person name="Kjaerbolling I."/>
            <person name="Vesth T."/>
            <person name="Frisvad J.C."/>
            <person name="Nybo J.L."/>
            <person name="Theobald S."/>
            <person name="Kildgaard S."/>
            <person name="Isbrandt T."/>
            <person name="Kuo A."/>
            <person name="Sato A."/>
            <person name="Lyhne E.K."/>
            <person name="Kogle M.E."/>
            <person name="Wiebenga A."/>
            <person name="Kun R.S."/>
            <person name="Lubbers R.J."/>
            <person name="Makela M.R."/>
            <person name="Barry K."/>
            <person name="Chovatia M."/>
            <person name="Clum A."/>
            <person name="Daum C."/>
            <person name="Haridas S."/>
            <person name="He G."/>
            <person name="LaButti K."/>
            <person name="Lipzen A."/>
            <person name="Mondo S."/>
            <person name="Riley R."/>
            <person name="Salamov A."/>
            <person name="Simmons B.A."/>
            <person name="Magnuson J.K."/>
            <person name="Henrissat B."/>
            <person name="Mortensen U.H."/>
            <person name="Larsen T.O."/>
            <person name="Devries R.P."/>
            <person name="Grigoriev I.V."/>
            <person name="Machida M."/>
            <person name="Baker S.E."/>
            <person name="Andersen M.R."/>
        </authorList>
    </citation>
    <scope>NUCLEOTIDE SEQUENCE [LARGE SCALE GENOMIC DNA]</scope>
    <source>
        <strain evidence="1 2">CBS 117625</strain>
    </source>
</reference>
<evidence type="ECO:0000313" key="2">
    <source>
        <dbReference type="Proteomes" id="UP000325672"/>
    </source>
</evidence>
<dbReference type="GeneID" id="43635544"/>
<dbReference type="RefSeq" id="XP_031907791.1">
    <property type="nucleotide sequence ID" value="XM_032051334.1"/>
</dbReference>
<proteinExistence type="predicted"/>
<dbReference type="AlphaFoldDB" id="A0A5N6SAH7"/>
<evidence type="ECO:0000313" key="1">
    <source>
        <dbReference type="EMBL" id="KAE8131728.1"/>
    </source>
</evidence>
<dbReference type="EMBL" id="ML743651">
    <property type="protein sequence ID" value="KAE8131728.1"/>
    <property type="molecule type" value="Genomic_DNA"/>
</dbReference>
<organism evidence="1 2">
    <name type="scientific">Aspergillus pseudotamarii</name>
    <dbReference type="NCBI Taxonomy" id="132259"/>
    <lineage>
        <taxon>Eukaryota</taxon>
        <taxon>Fungi</taxon>
        <taxon>Dikarya</taxon>
        <taxon>Ascomycota</taxon>
        <taxon>Pezizomycotina</taxon>
        <taxon>Eurotiomycetes</taxon>
        <taxon>Eurotiomycetidae</taxon>
        <taxon>Eurotiales</taxon>
        <taxon>Aspergillaceae</taxon>
        <taxon>Aspergillus</taxon>
        <taxon>Aspergillus subgen. Circumdati</taxon>
    </lineage>
</organism>
<dbReference type="Proteomes" id="UP000325672">
    <property type="component" value="Unassembled WGS sequence"/>
</dbReference>
<sequence>MAIRAMWFSSQPNFHEDSYTCCETKLPRGMGTPSQILLLGVTAVAFLFPAYPKLLCWVHFGSSLVITVISESCDLIKSFAVHPLTNNAIST</sequence>
<protein>
    <submittedName>
        <fullName evidence="1">Uncharacterized protein</fullName>
    </submittedName>
</protein>
<gene>
    <name evidence="1" type="ORF">BDV38DRAFT_13393</name>
</gene>
<keyword evidence="2" id="KW-1185">Reference proteome</keyword>
<accession>A0A5N6SAH7</accession>